<gene>
    <name evidence="1" type="ORF">BB934_25655</name>
</gene>
<dbReference type="EMBL" id="CP016616">
    <property type="protein sequence ID" value="ANY81187.1"/>
    <property type="molecule type" value="Genomic_DNA"/>
</dbReference>
<dbReference type="KEGG" id="moc:BB934_25655"/>
<dbReference type="RefSeq" id="WP_162299126.1">
    <property type="nucleotide sequence ID" value="NZ_CP016616.1"/>
</dbReference>
<evidence type="ECO:0000313" key="1">
    <source>
        <dbReference type="EMBL" id="ANY81187.1"/>
    </source>
</evidence>
<sequence length="72" mass="8133">MITRRLRFALWRHHRSLRRQALAQERAAGHLIGLADTLVAVGRPEPAQRLVRIVLRFGVKAICLIAQAEAVN</sequence>
<dbReference type="AlphaFoldDB" id="A0A1B2EMJ6"/>
<reference evidence="1" key="1">
    <citation type="submission" date="2016-07" db="EMBL/GenBank/DDBJ databases">
        <title>Microvirga ossetica sp. nov. a new species of rhizobia isolated from root nodules of the legume species Vicia alpestris Steven originated from North Ossetia region in the Caucasus.</title>
        <authorList>
            <person name="Safronova V.I."/>
            <person name="Kuznetsova I.G."/>
            <person name="Sazanova A.L."/>
            <person name="Belimov A."/>
            <person name="Andronov E."/>
            <person name="Osledkin Y.S."/>
            <person name="Onishchuk O.P."/>
            <person name="Kurchak O.N."/>
            <person name="Shaposhnikov A.I."/>
            <person name="Willems A."/>
            <person name="Tikhonovich I.A."/>
        </authorList>
    </citation>
    <scope>NUCLEOTIDE SEQUENCE [LARGE SCALE GENOMIC DNA]</scope>
    <source>
        <strain evidence="1">V5/3M</strain>
    </source>
</reference>
<accession>A0A1B2EMJ6</accession>
<protein>
    <submittedName>
        <fullName evidence="1">Uncharacterized protein</fullName>
    </submittedName>
</protein>
<proteinExistence type="predicted"/>
<name>A0A1B2EMJ6_9HYPH</name>
<organism evidence="1">
    <name type="scientific">Microvirga ossetica</name>
    <dbReference type="NCBI Taxonomy" id="1882682"/>
    <lineage>
        <taxon>Bacteria</taxon>
        <taxon>Pseudomonadati</taxon>
        <taxon>Pseudomonadota</taxon>
        <taxon>Alphaproteobacteria</taxon>
        <taxon>Hyphomicrobiales</taxon>
        <taxon>Methylobacteriaceae</taxon>
        <taxon>Microvirga</taxon>
    </lineage>
</organism>